<organism evidence="5 6">
    <name type="scientific">Streptomyces cylindrosporus</name>
    <dbReference type="NCBI Taxonomy" id="2927583"/>
    <lineage>
        <taxon>Bacteria</taxon>
        <taxon>Bacillati</taxon>
        <taxon>Actinomycetota</taxon>
        <taxon>Actinomycetes</taxon>
        <taxon>Kitasatosporales</taxon>
        <taxon>Streptomycetaceae</taxon>
        <taxon>Streptomyces</taxon>
    </lineage>
</organism>
<feature type="region of interest" description="Disordered" evidence="3">
    <location>
        <begin position="16"/>
        <end position="51"/>
    </location>
</feature>
<dbReference type="InterPro" id="IPR036625">
    <property type="entry name" value="E3-bd_dom_sf"/>
</dbReference>
<feature type="coiled-coil region" evidence="2">
    <location>
        <begin position="106"/>
        <end position="133"/>
    </location>
</feature>
<evidence type="ECO:0000313" key="5">
    <source>
        <dbReference type="EMBL" id="MCI3271421.1"/>
    </source>
</evidence>
<evidence type="ECO:0000256" key="2">
    <source>
        <dbReference type="SAM" id="Coils"/>
    </source>
</evidence>
<evidence type="ECO:0000259" key="4">
    <source>
        <dbReference type="Pfam" id="PF23359"/>
    </source>
</evidence>
<dbReference type="Proteomes" id="UP001165269">
    <property type="component" value="Unassembled WGS sequence"/>
</dbReference>
<feature type="domain" description="Lsr2 DNA-binding" evidence="4">
    <location>
        <begin position="151"/>
        <end position="184"/>
    </location>
</feature>
<dbReference type="Pfam" id="PF23359">
    <property type="entry name" value="Lsr2_DNA-bd"/>
    <property type="match status" value="1"/>
</dbReference>
<evidence type="ECO:0000313" key="6">
    <source>
        <dbReference type="Proteomes" id="UP001165269"/>
    </source>
</evidence>
<sequence length="194" mass="21789">MTIAALRRLLDEIDEQGGPEAARHWRLQIPDELPDERTSAPMSQPIPTAPAPIVDVQLKTSADVRLREPENLPVGQLLKWGDNHPDPDIQDQAARARATLAGLRQRHAADQELTAITTEAEQLEKRLAELRAREAELAPKPKRKPTSYVRDYDTREVRAWADANGIDCPRVGQLPKRVLDAWRASRPQASEEPQ</sequence>
<dbReference type="Gene3D" id="4.10.320.10">
    <property type="entry name" value="E3-binding domain"/>
    <property type="match status" value="1"/>
</dbReference>
<gene>
    <name evidence="5" type="ORF">MQP27_09890</name>
</gene>
<dbReference type="EMBL" id="JALDAY010000003">
    <property type="protein sequence ID" value="MCI3271421.1"/>
    <property type="molecule type" value="Genomic_DNA"/>
</dbReference>
<keyword evidence="1" id="KW-0238">DNA-binding</keyword>
<name>A0ABS9Y417_9ACTN</name>
<dbReference type="RefSeq" id="WP_242763973.1">
    <property type="nucleotide sequence ID" value="NZ_JALDAY010000003.1"/>
</dbReference>
<comment type="caution">
    <text evidence="5">The sequence shown here is derived from an EMBL/GenBank/DDBJ whole genome shotgun (WGS) entry which is preliminary data.</text>
</comment>
<evidence type="ECO:0000256" key="3">
    <source>
        <dbReference type="SAM" id="MobiDB-lite"/>
    </source>
</evidence>
<reference evidence="5" key="1">
    <citation type="submission" date="2022-03" db="EMBL/GenBank/DDBJ databases">
        <title>Streptomyces 7R015 and 7R016 isolated from Barleria lupulina in Thailand.</title>
        <authorList>
            <person name="Kanchanasin P."/>
            <person name="Phongsopitanun W."/>
            <person name="Tanasupawat S."/>
        </authorList>
    </citation>
    <scope>NUCLEOTIDE SEQUENCE</scope>
    <source>
        <strain evidence="5">7R015</strain>
    </source>
</reference>
<keyword evidence="2" id="KW-0175">Coiled coil</keyword>
<protein>
    <recommendedName>
        <fullName evidence="4">Lsr2 DNA-binding domain-containing protein</fullName>
    </recommendedName>
</protein>
<keyword evidence="6" id="KW-1185">Reference proteome</keyword>
<accession>A0ABS9Y417</accession>
<dbReference type="InterPro" id="IPR055370">
    <property type="entry name" value="Lsr2_DNA-bd"/>
</dbReference>
<evidence type="ECO:0000256" key="1">
    <source>
        <dbReference type="ARBA" id="ARBA00023125"/>
    </source>
</evidence>
<proteinExistence type="predicted"/>